<gene>
    <name evidence="1" type="ORF">H8M03_06450</name>
</gene>
<sequence>MWAHDLWIQPQRFQAGVGDAVPMTFQIGHGDARQRWEGAEFLVLIEDLMVRSKRSLLADVRTDEAADLTVRFPTPGLHVVALQSKHFESNLPAIRFNDYAKTEGLALVIADRARNGTTNRAGVERYSRRGKTLVQVGPQTAANSALATRPVGLKLEIVPERNPYTLGADRNLPVHVLYRGKRLANATVKLTNLEFDAKPVKTIVTDKQGRASFRVPTVGTWLLNVIWSEPVKGDADADFDTTFSSLTWGYGQSRR</sequence>
<evidence type="ECO:0000313" key="2">
    <source>
        <dbReference type="Proteomes" id="UP000515861"/>
    </source>
</evidence>
<name>A0A7G9KZB5_9SPHN</name>
<dbReference type="SUPFAM" id="SSF49478">
    <property type="entry name" value="Cna protein B-type domain"/>
    <property type="match status" value="1"/>
</dbReference>
<protein>
    <submittedName>
        <fullName evidence="1">DUF4198 domain-containing protein</fullName>
    </submittedName>
</protein>
<dbReference type="Pfam" id="PF10670">
    <property type="entry name" value="DUF4198"/>
    <property type="match status" value="1"/>
</dbReference>
<dbReference type="RefSeq" id="WP_187478670.1">
    <property type="nucleotide sequence ID" value="NZ_CP060697.1"/>
</dbReference>
<dbReference type="EMBL" id="CP060697">
    <property type="protein sequence ID" value="QNM81714.1"/>
    <property type="molecule type" value="Genomic_DNA"/>
</dbReference>
<dbReference type="AlphaFoldDB" id="A0A7G9KZB5"/>
<accession>A0A7G9KZB5</accession>
<evidence type="ECO:0000313" key="1">
    <source>
        <dbReference type="EMBL" id="QNM81714.1"/>
    </source>
</evidence>
<proteinExistence type="predicted"/>
<reference evidence="1 2" key="1">
    <citation type="submission" date="2020-08" db="EMBL/GenBank/DDBJ databases">
        <title>Sphingomonas sp. sand1-3 16S ribosomal RNA gene Genome sequencing and assembly.</title>
        <authorList>
            <person name="Kang M."/>
        </authorList>
    </citation>
    <scope>NUCLEOTIDE SEQUENCE [LARGE SCALE GENOMIC DNA]</scope>
    <source>
        <strain evidence="2">sand1-3</strain>
    </source>
</reference>
<dbReference type="InterPro" id="IPR019613">
    <property type="entry name" value="DUF4198"/>
</dbReference>
<keyword evidence="2" id="KW-1185">Reference proteome</keyword>
<organism evidence="1 2">
    <name type="scientific">Sphingomonas sabuli</name>
    <dbReference type="NCBI Taxonomy" id="2764186"/>
    <lineage>
        <taxon>Bacteria</taxon>
        <taxon>Pseudomonadati</taxon>
        <taxon>Pseudomonadota</taxon>
        <taxon>Alphaproteobacteria</taxon>
        <taxon>Sphingomonadales</taxon>
        <taxon>Sphingomonadaceae</taxon>
        <taxon>Sphingomonas</taxon>
    </lineage>
</organism>
<dbReference type="Proteomes" id="UP000515861">
    <property type="component" value="Chromosome"/>
</dbReference>
<dbReference type="KEGG" id="ssau:H8M03_06450"/>